<reference evidence="1" key="1">
    <citation type="submission" date="2022-11" db="EMBL/GenBank/DDBJ databases">
        <authorList>
            <person name="Petersen C."/>
        </authorList>
    </citation>
    <scope>NUCLEOTIDE SEQUENCE</scope>
    <source>
        <strain evidence="1">IBT 21917</strain>
    </source>
</reference>
<comment type="caution">
    <text evidence="1">The sequence shown here is derived from an EMBL/GenBank/DDBJ whole genome shotgun (WGS) entry which is preliminary data.</text>
</comment>
<dbReference type="OrthoDB" id="3068835at2759"/>
<reference evidence="1" key="2">
    <citation type="journal article" date="2023" name="IMA Fungus">
        <title>Comparative genomic study of the Penicillium genus elucidates a diverse pangenome and 15 lateral gene transfer events.</title>
        <authorList>
            <person name="Petersen C."/>
            <person name="Sorensen T."/>
            <person name="Nielsen M.R."/>
            <person name="Sondergaard T.E."/>
            <person name="Sorensen J.L."/>
            <person name="Fitzpatrick D.A."/>
            <person name="Frisvad J.C."/>
            <person name="Nielsen K.L."/>
        </authorList>
    </citation>
    <scope>NUCLEOTIDE SEQUENCE</scope>
    <source>
        <strain evidence="1">IBT 21917</strain>
    </source>
</reference>
<organism evidence="1 2">
    <name type="scientific">Penicillium capsulatum</name>
    <dbReference type="NCBI Taxonomy" id="69766"/>
    <lineage>
        <taxon>Eukaryota</taxon>
        <taxon>Fungi</taxon>
        <taxon>Dikarya</taxon>
        <taxon>Ascomycota</taxon>
        <taxon>Pezizomycotina</taxon>
        <taxon>Eurotiomycetes</taxon>
        <taxon>Eurotiomycetidae</taxon>
        <taxon>Eurotiales</taxon>
        <taxon>Aspergillaceae</taxon>
        <taxon>Penicillium</taxon>
    </lineage>
</organism>
<dbReference type="Proteomes" id="UP001146351">
    <property type="component" value="Unassembled WGS sequence"/>
</dbReference>
<proteinExistence type="predicted"/>
<dbReference type="AlphaFoldDB" id="A0A9W9HRW6"/>
<evidence type="ECO:0000313" key="2">
    <source>
        <dbReference type="Proteomes" id="UP001146351"/>
    </source>
</evidence>
<sequence>MDPSPYDMAAPPSRAQPSYAEAPYHNFASCKEVAVPSDMPDPLSVHRSQRSDISSNFKPCAIPQLTEYWWAGLNCSPFARAFPPAITAKGICQREFMHFVDAVKEACLVSPAFNYSGLAGGLAAIGLSYVSIPGIRKMGQTPVGLHAQVLRTDMLMPVLGHTGENVWERYERNSQEIIGAEESFAQGLENGEEHGRVQVIQLLQQRMAPLEPSVTPLTFDVGPPTKQDGTFKKWSAAETTKNEKIQMRLLQQMTRYLRPCQIRISSPYRGPLLIPFLPRGAYNL</sequence>
<keyword evidence="2" id="KW-1185">Reference proteome</keyword>
<dbReference type="EMBL" id="JAPQKO010000006">
    <property type="protein sequence ID" value="KAJ5155508.1"/>
    <property type="molecule type" value="Genomic_DNA"/>
</dbReference>
<accession>A0A9W9HRW6</accession>
<protein>
    <submittedName>
        <fullName evidence="1">Uncharacterized protein</fullName>
    </submittedName>
</protein>
<evidence type="ECO:0000313" key="1">
    <source>
        <dbReference type="EMBL" id="KAJ5155508.1"/>
    </source>
</evidence>
<name>A0A9W9HRW6_9EURO</name>
<gene>
    <name evidence="1" type="ORF">N7492_008311</name>
</gene>